<dbReference type="EMBL" id="JNVM01000002">
    <property type="protein sequence ID" value="KEQ27736.1"/>
    <property type="molecule type" value="Genomic_DNA"/>
</dbReference>
<comment type="caution">
    <text evidence="2">The sequence shown here is derived from an EMBL/GenBank/DDBJ whole genome shotgun (WGS) entry which is preliminary data.</text>
</comment>
<sequence>MHIPKAKPNPYPFLAISASDLKKAVMIELISGTGIYAIVRKATASELLAIAASMAVSTALQKWSERHREKKLPNTRPAKTIPWPSPGNARRTRLT</sequence>
<reference evidence="2 3" key="1">
    <citation type="submission" date="2014-06" db="EMBL/GenBank/DDBJ databases">
        <title>Draft genome sequence of Paenibacillus sp. MSt1.</title>
        <authorList>
            <person name="Aw Y.K."/>
            <person name="Ong K.S."/>
            <person name="Gan H.M."/>
            <person name="Lee S.M."/>
        </authorList>
    </citation>
    <scope>NUCLEOTIDE SEQUENCE [LARGE SCALE GENOMIC DNA]</scope>
    <source>
        <strain evidence="2 3">MSt1</strain>
    </source>
</reference>
<name>A0A081PAL3_9BACL</name>
<dbReference type="Proteomes" id="UP000028123">
    <property type="component" value="Unassembled WGS sequence"/>
</dbReference>
<dbReference type="eggNOG" id="ENOG5032IDA">
    <property type="taxonomic scope" value="Bacteria"/>
</dbReference>
<gene>
    <name evidence="2" type="ORF">ET33_13720</name>
</gene>
<feature type="region of interest" description="Disordered" evidence="1">
    <location>
        <begin position="64"/>
        <end position="95"/>
    </location>
</feature>
<dbReference type="AlphaFoldDB" id="A0A081PAL3"/>
<evidence type="ECO:0000313" key="3">
    <source>
        <dbReference type="Proteomes" id="UP000028123"/>
    </source>
</evidence>
<dbReference type="RefSeq" id="WP_036675632.1">
    <property type="nucleotide sequence ID" value="NZ_JNVM01000002.1"/>
</dbReference>
<dbReference type="OrthoDB" id="2626335at2"/>
<organism evidence="2 3">
    <name type="scientific">Paenibacillus tyrfis</name>
    <dbReference type="NCBI Taxonomy" id="1501230"/>
    <lineage>
        <taxon>Bacteria</taxon>
        <taxon>Bacillati</taxon>
        <taxon>Bacillota</taxon>
        <taxon>Bacilli</taxon>
        <taxon>Bacillales</taxon>
        <taxon>Paenibacillaceae</taxon>
        <taxon>Paenibacillus</taxon>
    </lineage>
</organism>
<keyword evidence="3" id="KW-1185">Reference proteome</keyword>
<evidence type="ECO:0000256" key="1">
    <source>
        <dbReference type="SAM" id="MobiDB-lite"/>
    </source>
</evidence>
<accession>A0A081PAL3</accession>
<proteinExistence type="predicted"/>
<evidence type="ECO:0000313" key="2">
    <source>
        <dbReference type="EMBL" id="KEQ27736.1"/>
    </source>
</evidence>
<protein>
    <submittedName>
        <fullName evidence="2">Uncharacterized protein</fullName>
    </submittedName>
</protein>